<dbReference type="AlphaFoldDB" id="F2F0T2"/>
<dbReference type="STRING" id="1002809.SSIL_1903"/>
<dbReference type="EMBL" id="AP012157">
    <property type="protein sequence ID" value="BAK16326.1"/>
    <property type="molecule type" value="Genomic_DNA"/>
</dbReference>
<dbReference type="InterPro" id="IPR003675">
    <property type="entry name" value="Rce1/LyrA-like_dom"/>
</dbReference>
<accession>F2F0T2</accession>
<dbReference type="InterPro" id="IPR042150">
    <property type="entry name" value="MmRce1-like"/>
</dbReference>
<gene>
    <name evidence="3" type="ordered locus">SSIL_1903</name>
</gene>
<feature type="transmembrane region" description="Helical" evidence="1">
    <location>
        <begin position="144"/>
        <end position="163"/>
    </location>
</feature>
<keyword evidence="4" id="KW-1185">Reference proteome</keyword>
<dbReference type="RefSeq" id="WP_014823655.1">
    <property type="nucleotide sequence ID" value="NC_018065.1"/>
</dbReference>
<reference evidence="3 4" key="2">
    <citation type="journal article" date="2012" name="J. Biosci. Bioeng.">
        <title>Complete genome sequence and characterization of the N-acylhomoserine lactone-degrading gene of the potato leaf-associated Solibacillus silvestris.</title>
        <authorList>
            <person name="Morohoshi T."/>
            <person name="Tominaga Y."/>
            <person name="Someya N."/>
            <person name="Ikeda T."/>
        </authorList>
    </citation>
    <scope>NUCLEOTIDE SEQUENCE [LARGE SCALE GENOMIC DNA]</scope>
    <source>
        <strain evidence="3 4">StLB046</strain>
    </source>
</reference>
<feature type="transmembrane region" description="Helical" evidence="1">
    <location>
        <begin position="105"/>
        <end position="123"/>
    </location>
</feature>
<dbReference type="GO" id="GO:0080120">
    <property type="term" value="P:CAAX-box protein maturation"/>
    <property type="evidence" value="ECO:0007669"/>
    <property type="project" value="UniProtKB-ARBA"/>
</dbReference>
<feature type="transmembrane region" description="Helical" evidence="1">
    <location>
        <begin position="7"/>
        <end position="24"/>
    </location>
</feature>
<feature type="transmembrane region" description="Helical" evidence="1">
    <location>
        <begin position="68"/>
        <end position="90"/>
    </location>
</feature>
<proteinExistence type="predicted"/>
<dbReference type="PANTHER" id="PTHR35797:SF1">
    <property type="entry name" value="PROTEASE"/>
    <property type="match status" value="1"/>
</dbReference>
<evidence type="ECO:0000313" key="3">
    <source>
        <dbReference type="EMBL" id="BAK16326.1"/>
    </source>
</evidence>
<organism evidence="3 4">
    <name type="scientific">Solibacillus silvestris (strain StLB046)</name>
    <name type="common">Bacillus silvestris</name>
    <dbReference type="NCBI Taxonomy" id="1002809"/>
    <lineage>
        <taxon>Bacteria</taxon>
        <taxon>Bacillati</taxon>
        <taxon>Bacillota</taxon>
        <taxon>Bacilli</taxon>
        <taxon>Bacillales</taxon>
        <taxon>Caryophanaceae</taxon>
        <taxon>Solibacillus</taxon>
    </lineage>
</organism>
<sequence>MNFKDLKWLTIWIFIITSMYHFFLARTEEPRAYLGLLMIIPLLIFLIQQIVIGKKIEMQQFAIKKPKIAPLLLSIVLPIVLGLFVHTYFFLTNQGTFLFAEPKELLILLVLGLTITTLSALIEEIIWRGYYHNRLRKIYSFHKTAFIITLIWSLWHFPIALLYKGYTNLIIGIISYLVILFFTSYLLSYLREWSGSIIPATFFHGLMNVFYFTDGVQIHLSLHTIELTKCIILSLFFIVIYIKIQYFKPGIRGH</sequence>
<dbReference type="GO" id="GO:0006508">
    <property type="term" value="P:proteolysis"/>
    <property type="evidence" value="ECO:0007669"/>
    <property type="project" value="UniProtKB-KW"/>
</dbReference>
<feature type="transmembrane region" description="Helical" evidence="1">
    <location>
        <begin position="197"/>
        <end position="213"/>
    </location>
</feature>
<dbReference type="Proteomes" id="UP000006691">
    <property type="component" value="Chromosome"/>
</dbReference>
<keyword evidence="3" id="KW-0378">Hydrolase</keyword>
<dbReference type="PATRIC" id="fig|1002809.3.peg.1923"/>
<keyword evidence="1" id="KW-0472">Membrane</keyword>
<evidence type="ECO:0000259" key="2">
    <source>
        <dbReference type="Pfam" id="PF02517"/>
    </source>
</evidence>
<keyword evidence="3" id="KW-0645">Protease</keyword>
<feature type="domain" description="CAAX prenyl protease 2/Lysostaphin resistance protein A-like" evidence="2">
    <location>
        <begin position="108"/>
        <end position="210"/>
    </location>
</feature>
<evidence type="ECO:0000313" key="4">
    <source>
        <dbReference type="Proteomes" id="UP000006691"/>
    </source>
</evidence>
<evidence type="ECO:0000256" key="1">
    <source>
        <dbReference type="SAM" id="Phobius"/>
    </source>
</evidence>
<dbReference type="GO" id="GO:0004175">
    <property type="term" value="F:endopeptidase activity"/>
    <property type="evidence" value="ECO:0007669"/>
    <property type="project" value="UniProtKB-ARBA"/>
</dbReference>
<feature type="transmembrane region" description="Helical" evidence="1">
    <location>
        <begin position="169"/>
        <end position="190"/>
    </location>
</feature>
<feature type="transmembrane region" description="Helical" evidence="1">
    <location>
        <begin position="30"/>
        <end position="47"/>
    </location>
</feature>
<protein>
    <submittedName>
        <fullName evidence="3">Predicted metal-dependent membrane protease</fullName>
    </submittedName>
</protein>
<reference evidence="4" key="1">
    <citation type="submission" date="2011-04" db="EMBL/GenBank/DDBJ databases">
        <title>Genome sequence of Solibacillus silvestris StLB046.</title>
        <authorList>
            <person name="Morohoshi T."/>
            <person name="Someya N."/>
            <person name="Ikeda T."/>
        </authorList>
    </citation>
    <scope>NUCLEOTIDE SEQUENCE [LARGE SCALE GENOMIC DNA]</scope>
    <source>
        <strain evidence="4">StLB046</strain>
    </source>
</reference>
<dbReference type="Pfam" id="PF02517">
    <property type="entry name" value="Rce1-like"/>
    <property type="match status" value="1"/>
</dbReference>
<keyword evidence="1" id="KW-1133">Transmembrane helix</keyword>
<keyword evidence="1" id="KW-0812">Transmembrane</keyword>
<feature type="transmembrane region" description="Helical" evidence="1">
    <location>
        <begin position="225"/>
        <end position="244"/>
    </location>
</feature>
<dbReference type="HOGENOM" id="CLU_097812_0_0_9"/>
<dbReference type="KEGG" id="siv:SSIL_1903"/>
<dbReference type="PANTHER" id="PTHR35797">
    <property type="entry name" value="PROTEASE-RELATED"/>
    <property type="match status" value="1"/>
</dbReference>
<dbReference type="eggNOG" id="COG1266">
    <property type="taxonomic scope" value="Bacteria"/>
</dbReference>
<name>F2F0T2_SOLSS</name>